<dbReference type="EMBL" id="RZOA01000010">
    <property type="protein sequence ID" value="KAA8823306.1"/>
    <property type="molecule type" value="Genomic_DNA"/>
</dbReference>
<keyword evidence="7" id="KW-0472">Membrane</keyword>
<evidence type="ECO:0000256" key="6">
    <source>
        <dbReference type="SAM" id="MobiDB-lite"/>
    </source>
</evidence>
<feature type="compositionally biased region" description="Basic and acidic residues" evidence="6">
    <location>
        <begin position="35"/>
        <end position="53"/>
    </location>
</feature>
<organism evidence="11 12">
    <name type="scientific">Bifidobacterium vespertilionis</name>
    <dbReference type="NCBI Taxonomy" id="2562524"/>
    <lineage>
        <taxon>Bacteria</taxon>
        <taxon>Bacillati</taxon>
        <taxon>Actinomycetota</taxon>
        <taxon>Actinomycetes</taxon>
        <taxon>Bifidobacteriales</taxon>
        <taxon>Bifidobacteriaceae</taxon>
        <taxon>Bifidobacterium</taxon>
    </lineage>
</organism>
<comment type="caution">
    <text evidence="11">The sequence shown here is derived from an EMBL/GenBank/DDBJ whole genome shotgun (WGS) entry which is preliminary data.</text>
</comment>
<dbReference type="InterPro" id="IPR050487">
    <property type="entry name" value="FtsQ_DivIB"/>
</dbReference>
<accession>A0A5J5DZ76</accession>
<dbReference type="Proteomes" id="UP000345527">
    <property type="component" value="Unassembled WGS sequence"/>
</dbReference>
<evidence type="ECO:0000256" key="4">
    <source>
        <dbReference type="ARBA" id="ARBA00022989"/>
    </source>
</evidence>
<name>A0A5J5DZ76_9BIFI</name>
<evidence type="ECO:0000256" key="5">
    <source>
        <dbReference type="ARBA" id="ARBA00023306"/>
    </source>
</evidence>
<evidence type="ECO:0000313" key="13">
    <source>
        <dbReference type="Proteomes" id="UP000374630"/>
    </source>
</evidence>
<dbReference type="Gene3D" id="3.10.20.310">
    <property type="entry name" value="membrane protein fhac"/>
    <property type="match status" value="1"/>
</dbReference>
<evidence type="ECO:0000256" key="2">
    <source>
        <dbReference type="ARBA" id="ARBA00022618"/>
    </source>
</evidence>
<dbReference type="Pfam" id="PF03799">
    <property type="entry name" value="FtsQ_DivIB_C"/>
    <property type="match status" value="1"/>
</dbReference>
<feature type="domain" description="Cell division protein FtsQ/DivIB C-terminal" evidence="8">
    <location>
        <begin position="185"/>
        <end position="289"/>
    </location>
</feature>
<evidence type="ECO:0000259" key="8">
    <source>
        <dbReference type="Pfam" id="PF03799"/>
    </source>
</evidence>
<keyword evidence="1" id="KW-1003">Cell membrane</keyword>
<feature type="region of interest" description="Disordered" evidence="6">
    <location>
        <begin position="1"/>
        <end position="54"/>
    </location>
</feature>
<evidence type="ECO:0000256" key="7">
    <source>
        <dbReference type="SAM" id="Phobius"/>
    </source>
</evidence>
<feature type="domain" description="POTRA" evidence="9">
    <location>
        <begin position="112"/>
        <end position="175"/>
    </location>
</feature>
<dbReference type="RefSeq" id="WP_150354094.1">
    <property type="nucleotide sequence ID" value="NZ_RZNZ01000002.1"/>
</dbReference>
<dbReference type="GO" id="GO:0051301">
    <property type="term" value="P:cell division"/>
    <property type="evidence" value="ECO:0007669"/>
    <property type="project" value="UniProtKB-KW"/>
</dbReference>
<reference evidence="12 13" key="1">
    <citation type="journal article" date="2019" name="Syst. Appl. Microbiol.">
        <title>Characterization of Bifidobacterium species in feaces of the Egyptian fruit bat: Description of B. vespertilionis sp. nov. and B. rousetti sp. nov.</title>
        <authorList>
            <person name="Modesto M."/>
            <person name="Satti M."/>
            <person name="Watanabe K."/>
            <person name="Puglisi E."/>
            <person name="Morelli L."/>
            <person name="Huang C.-H."/>
            <person name="Liou J.-S."/>
            <person name="Miyashita M."/>
            <person name="Tamura T."/>
            <person name="Saito S."/>
            <person name="Mori K."/>
            <person name="Huang L."/>
            <person name="Sciavilla P."/>
            <person name="Sandri C."/>
            <person name="Spiezio C."/>
            <person name="Vitali F."/>
            <person name="Cavalieri D."/>
            <person name="Perpetuini G."/>
            <person name="Tofalo R."/>
            <person name="Bonetti A."/>
            <person name="Arita M."/>
            <person name="Mattarelli P."/>
        </authorList>
    </citation>
    <scope>NUCLEOTIDE SEQUENCE [LARGE SCALE GENOMIC DNA]</scope>
    <source>
        <strain evidence="10 13">RST16</strain>
        <strain evidence="11 12">RST8</strain>
    </source>
</reference>
<dbReference type="Proteomes" id="UP000374630">
    <property type="component" value="Unassembled WGS sequence"/>
</dbReference>
<dbReference type="InterPro" id="IPR013685">
    <property type="entry name" value="POTRA_FtsQ_type"/>
</dbReference>
<sequence>MQSGQPARVGRAVGSAGAQTPAARPTRSQPGGFVDARHLGTDRTVGERLRDEGSGPFRRPKVIGFTARAKEERKARTLSILIRVGLALAVVAVVSGLTWLLFFSPVLKLQAGQIRVEGANEWVTEEQVSQIAAKQADKSLLVVSTGSIASELKAMPGVTTADVAKQWPHGLSITVAAQKPAAVLKSADGSMTAVDSQARVLNAVGASVAGIPVIDVDDVDSGLQNRAVQQALQILASLPESMRQRTTSVTAKTQDSVTTVLDGGNYTIVWGDASQLELKKAEVDKIINDPAVIGDKHQVNVSSPKKPIIK</sequence>
<protein>
    <submittedName>
        <fullName evidence="11">FtsQ-type POTRA domain-containing protein</fullName>
    </submittedName>
</protein>
<dbReference type="OrthoDB" id="3238713at2"/>
<keyword evidence="2" id="KW-0132">Cell division</keyword>
<evidence type="ECO:0000313" key="12">
    <source>
        <dbReference type="Proteomes" id="UP000345527"/>
    </source>
</evidence>
<keyword evidence="5" id="KW-0131">Cell cycle</keyword>
<keyword evidence="3 7" id="KW-0812">Transmembrane</keyword>
<keyword evidence="4 7" id="KW-1133">Transmembrane helix</keyword>
<keyword evidence="13" id="KW-1185">Reference proteome</keyword>
<dbReference type="AlphaFoldDB" id="A0A5J5DZ76"/>
<evidence type="ECO:0000256" key="1">
    <source>
        <dbReference type="ARBA" id="ARBA00022475"/>
    </source>
</evidence>
<feature type="transmembrane region" description="Helical" evidence="7">
    <location>
        <begin position="80"/>
        <end position="102"/>
    </location>
</feature>
<proteinExistence type="predicted"/>
<evidence type="ECO:0000313" key="10">
    <source>
        <dbReference type="EMBL" id="KAA8822133.1"/>
    </source>
</evidence>
<dbReference type="InterPro" id="IPR005548">
    <property type="entry name" value="Cell_div_FtsQ/DivIB_C"/>
</dbReference>
<dbReference type="EMBL" id="RZNZ01000002">
    <property type="protein sequence ID" value="KAA8822133.1"/>
    <property type="molecule type" value="Genomic_DNA"/>
</dbReference>
<dbReference type="PANTHER" id="PTHR37820">
    <property type="entry name" value="CELL DIVISION PROTEIN DIVIB"/>
    <property type="match status" value="1"/>
</dbReference>
<feature type="compositionally biased region" description="Low complexity" evidence="6">
    <location>
        <begin position="7"/>
        <end position="18"/>
    </location>
</feature>
<dbReference type="Pfam" id="PF08478">
    <property type="entry name" value="POTRA_1"/>
    <property type="match status" value="1"/>
</dbReference>
<gene>
    <name evidence="11" type="ORF">EM848_06195</name>
    <name evidence="10" type="ORF">EMO90_01595</name>
</gene>
<evidence type="ECO:0000313" key="11">
    <source>
        <dbReference type="EMBL" id="KAA8823306.1"/>
    </source>
</evidence>
<evidence type="ECO:0000256" key="3">
    <source>
        <dbReference type="ARBA" id="ARBA00022692"/>
    </source>
</evidence>
<evidence type="ECO:0000259" key="9">
    <source>
        <dbReference type="Pfam" id="PF08478"/>
    </source>
</evidence>
<dbReference type="PANTHER" id="PTHR37820:SF1">
    <property type="entry name" value="CELL DIVISION PROTEIN FTSQ"/>
    <property type="match status" value="1"/>
</dbReference>
<dbReference type="GO" id="GO:0005886">
    <property type="term" value="C:plasma membrane"/>
    <property type="evidence" value="ECO:0007669"/>
    <property type="project" value="TreeGrafter"/>
</dbReference>